<dbReference type="Proteomes" id="UP000276215">
    <property type="component" value="Unassembled WGS sequence"/>
</dbReference>
<proteinExistence type="predicted"/>
<gene>
    <name evidence="1" type="ORF">L873DRAFT_1804836</name>
</gene>
<dbReference type="EMBL" id="ML120378">
    <property type="protein sequence ID" value="RPB00723.1"/>
    <property type="molecule type" value="Genomic_DNA"/>
</dbReference>
<sequence>MKKIFTHCQFDRKQAMVGFDIHGMSNCELTPEIIPSGVGLINRSNTHITPSFTSTFGLWTTFEPD</sequence>
<protein>
    <submittedName>
        <fullName evidence="1">Uncharacterized protein</fullName>
    </submittedName>
</protein>
<organism evidence="1 2">
    <name type="scientific">Choiromyces venosus 120613-1</name>
    <dbReference type="NCBI Taxonomy" id="1336337"/>
    <lineage>
        <taxon>Eukaryota</taxon>
        <taxon>Fungi</taxon>
        <taxon>Dikarya</taxon>
        <taxon>Ascomycota</taxon>
        <taxon>Pezizomycotina</taxon>
        <taxon>Pezizomycetes</taxon>
        <taxon>Pezizales</taxon>
        <taxon>Tuberaceae</taxon>
        <taxon>Choiromyces</taxon>
    </lineage>
</organism>
<dbReference type="AlphaFoldDB" id="A0A3N4JR15"/>
<accession>A0A3N4JR15</accession>
<keyword evidence="2" id="KW-1185">Reference proteome</keyword>
<name>A0A3N4JR15_9PEZI</name>
<evidence type="ECO:0000313" key="2">
    <source>
        <dbReference type="Proteomes" id="UP000276215"/>
    </source>
</evidence>
<reference evidence="1 2" key="1">
    <citation type="journal article" date="2018" name="Nat. Ecol. Evol.">
        <title>Pezizomycetes genomes reveal the molecular basis of ectomycorrhizal truffle lifestyle.</title>
        <authorList>
            <person name="Murat C."/>
            <person name="Payen T."/>
            <person name="Noel B."/>
            <person name="Kuo A."/>
            <person name="Morin E."/>
            <person name="Chen J."/>
            <person name="Kohler A."/>
            <person name="Krizsan K."/>
            <person name="Balestrini R."/>
            <person name="Da Silva C."/>
            <person name="Montanini B."/>
            <person name="Hainaut M."/>
            <person name="Levati E."/>
            <person name="Barry K.W."/>
            <person name="Belfiori B."/>
            <person name="Cichocki N."/>
            <person name="Clum A."/>
            <person name="Dockter R.B."/>
            <person name="Fauchery L."/>
            <person name="Guy J."/>
            <person name="Iotti M."/>
            <person name="Le Tacon F."/>
            <person name="Lindquist E.A."/>
            <person name="Lipzen A."/>
            <person name="Malagnac F."/>
            <person name="Mello A."/>
            <person name="Molinier V."/>
            <person name="Miyauchi S."/>
            <person name="Poulain J."/>
            <person name="Riccioni C."/>
            <person name="Rubini A."/>
            <person name="Sitrit Y."/>
            <person name="Splivallo R."/>
            <person name="Traeger S."/>
            <person name="Wang M."/>
            <person name="Zifcakova L."/>
            <person name="Wipf D."/>
            <person name="Zambonelli A."/>
            <person name="Paolocci F."/>
            <person name="Nowrousian M."/>
            <person name="Ottonello S."/>
            <person name="Baldrian P."/>
            <person name="Spatafora J.W."/>
            <person name="Henrissat B."/>
            <person name="Nagy L.G."/>
            <person name="Aury J.M."/>
            <person name="Wincker P."/>
            <person name="Grigoriev I.V."/>
            <person name="Bonfante P."/>
            <person name="Martin F.M."/>
        </authorList>
    </citation>
    <scope>NUCLEOTIDE SEQUENCE [LARGE SCALE GENOMIC DNA]</scope>
    <source>
        <strain evidence="1 2">120613-1</strain>
    </source>
</reference>
<evidence type="ECO:0000313" key="1">
    <source>
        <dbReference type="EMBL" id="RPB00723.1"/>
    </source>
</evidence>